<dbReference type="EMBL" id="LAZR01067024">
    <property type="protein sequence ID" value="KKK52417.1"/>
    <property type="molecule type" value="Genomic_DNA"/>
</dbReference>
<evidence type="ECO:0000313" key="1">
    <source>
        <dbReference type="EMBL" id="KKK52417.1"/>
    </source>
</evidence>
<proteinExistence type="predicted"/>
<protein>
    <submittedName>
        <fullName evidence="1">Uncharacterized protein</fullName>
    </submittedName>
</protein>
<accession>A0A0F8W6R4</accession>
<organism evidence="1">
    <name type="scientific">marine sediment metagenome</name>
    <dbReference type="NCBI Taxonomy" id="412755"/>
    <lineage>
        <taxon>unclassified sequences</taxon>
        <taxon>metagenomes</taxon>
        <taxon>ecological metagenomes</taxon>
    </lineage>
</organism>
<reference evidence="1" key="1">
    <citation type="journal article" date="2015" name="Nature">
        <title>Complex archaea that bridge the gap between prokaryotes and eukaryotes.</title>
        <authorList>
            <person name="Spang A."/>
            <person name="Saw J.H."/>
            <person name="Jorgensen S.L."/>
            <person name="Zaremba-Niedzwiedzka K."/>
            <person name="Martijn J."/>
            <person name="Lind A.E."/>
            <person name="van Eijk R."/>
            <person name="Schleper C."/>
            <person name="Guy L."/>
            <person name="Ettema T.J."/>
        </authorList>
    </citation>
    <scope>NUCLEOTIDE SEQUENCE</scope>
</reference>
<sequence>MADDILSDLDFEQKIAELDDRGLIEFVARQ</sequence>
<feature type="non-terminal residue" evidence="1">
    <location>
        <position position="30"/>
    </location>
</feature>
<name>A0A0F8W6R4_9ZZZZ</name>
<gene>
    <name evidence="1" type="ORF">LCGC14_3105120</name>
</gene>
<dbReference type="AlphaFoldDB" id="A0A0F8W6R4"/>
<comment type="caution">
    <text evidence="1">The sequence shown here is derived from an EMBL/GenBank/DDBJ whole genome shotgun (WGS) entry which is preliminary data.</text>
</comment>